<dbReference type="SMART" id="SM00225">
    <property type="entry name" value="BTB"/>
    <property type="match status" value="1"/>
</dbReference>
<gene>
    <name evidence="2" type="ORF">B0A55_06160</name>
</gene>
<dbReference type="PROSITE" id="PS50097">
    <property type="entry name" value="BTB"/>
    <property type="match status" value="1"/>
</dbReference>
<accession>A0A4U0X320</accession>
<dbReference type="STRING" id="329884.A0A4U0X320"/>
<sequence length="234" mass="26277">MASCADLRCATDKWMVTLEIVVGVEERTFHVHEKLLRSRSAFFEAALSKEWKEGQARKVELPDDDVDAFESYARWLYNGKLAVIQTDGQTDDDLLAALYAFGEKALDETFQNRVIDAIVAGTRDEIPAATTGGGDSGSWYPTKKTVDYIYRHTPEGSPARRLMVDTHALKGWEQWIDTDRPESNNHEFLVDPAVALFRKRVVSVEAIGEHKELDTGAACSYHKHKDGRCAGKKE</sequence>
<dbReference type="PANTHER" id="PTHR47843">
    <property type="entry name" value="BTB DOMAIN-CONTAINING PROTEIN-RELATED"/>
    <property type="match status" value="1"/>
</dbReference>
<dbReference type="Gene3D" id="3.30.710.10">
    <property type="entry name" value="Potassium Channel Kv1.1, Chain A"/>
    <property type="match status" value="1"/>
</dbReference>
<evidence type="ECO:0000313" key="2">
    <source>
        <dbReference type="EMBL" id="TKA69373.1"/>
    </source>
</evidence>
<dbReference type="AlphaFoldDB" id="A0A4U0X320"/>
<protein>
    <recommendedName>
        <fullName evidence="1">BTB domain-containing protein</fullName>
    </recommendedName>
</protein>
<reference evidence="2 3" key="1">
    <citation type="submission" date="2017-03" db="EMBL/GenBank/DDBJ databases">
        <title>Genomes of endolithic fungi from Antarctica.</title>
        <authorList>
            <person name="Coleine C."/>
            <person name="Masonjones S."/>
            <person name="Stajich J.E."/>
        </authorList>
    </citation>
    <scope>NUCLEOTIDE SEQUENCE [LARGE SCALE GENOMIC DNA]</scope>
    <source>
        <strain evidence="2 3">CCFEE 5184</strain>
    </source>
</reference>
<evidence type="ECO:0000313" key="3">
    <source>
        <dbReference type="Proteomes" id="UP000309340"/>
    </source>
</evidence>
<proteinExistence type="predicted"/>
<dbReference type="Pfam" id="PF00651">
    <property type="entry name" value="BTB"/>
    <property type="match status" value="1"/>
</dbReference>
<organism evidence="2 3">
    <name type="scientific">Friedmanniomyces simplex</name>
    <dbReference type="NCBI Taxonomy" id="329884"/>
    <lineage>
        <taxon>Eukaryota</taxon>
        <taxon>Fungi</taxon>
        <taxon>Dikarya</taxon>
        <taxon>Ascomycota</taxon>
        <taxon>Pezizomycotina</taxon>
        <taxon>Dothideomycetes</taxon>
        <taxon>Dothideomycetidae</taxon>
        <taxon>Mycosphaerellales</taxon>
        <taxon>Teratosphaeriaceae</taxon>
        <taxon>Friedmanniomyces</taxon>
    </lineage>
</organism>
<dbReference type="InterPro" id="IPR011333">
    <property type="entry name" value="SKP1/BTB/POZ_sf"/>
</dbReference>
<dbReference type="Proteomes" id="UP000309340">
    <property type="component" value="Unassembled WGS sequence"/>
</dbReference>
<keyword evidence="3" id="KW-1185">Reference proteome</keyword>
<dbReference type="CDD" id="cd18186">
    <property type="entry name" value="BTB_POZ_ZBTB_KLHL-like"/>
    <property type="match status" value="1"/>
</dbReference>
<dbReference type="InterPro" id="IPR000210">
    <property type="entry name" value="BTB/POZ_dom"/>
</dbReference>
<feature type="domain" description="BTB" evidence="1">
    <location>
        <begin position="18"/>
        <end position="85"/>
    </location>
</feature>
<evidence type="ECO:0000259" key="1">
    <source>
        <dbReference type="PROSITE" id="PS50097"/>
    </source>
</evidence>
<dbReference type="EMBL" id="NAJQ01000452">
    <property type="protein sequence ID" value="TKA69373.1"/>
    <property type="molecule type" value="Genomic_DNA"/>
</dbReference>
<name>A0A4U0X320_9PEZI</name>
<comment type="caution">
    <text evidence="2">The sequence shown here is derived from an EMBL/GenBank/DDBJ whole genome shotgun (WGS) entry which is preliminary data.</text>
</comment>
<dbReference type="SUPFAM" id="SSF54695">
    <property type="entry name" value="POZ domain"/>
    <property type="match status" value="1"/>
</dbReference>
<dbReference type="PANTHER" id="PTHR47843:SF2">
    <property type="entry name" value="BTB DOMAIN-CONTAINING PROTEIN"/>
    <property type="match status" value="1"/>
</dbReference>
<dbReference type="OrthoDB" id="1022638at2759"/>